<feature type="region of interest" description="Disordered" evidence="1">
    <location>
        <begin position="81"/>
        <end position="102"/>
    </location>
</feature>
<dbReference type="EMBL" id="CH478203">
    <property type="protein sequence ID" value="EJY58087.1"/>
    <property type="molecule type" value="Genomic_DNA"/>
</dbReference>
<protein>
    <submittedName>
        <fullName evidence="4">AAEL017062-PA</fullName>
    </submittedName>
</protein>
<evidence type="ECO:0000256" key="3">
    <source>
        <dbReference type="SAM" id="SignalP"/>
    </source>
</evidence>
<name>J9HGT8_AEDAE</name>
<evidence type="ECO:0000313" key="4">
    <source>
        <dbReference type="EMBL" id="EJY58087.1"/>
    </source>
</evidence>
<feature type="signal peptide" evidence="3">
    <location>
        <begin position="1"/>
        <end position="19"/>
    </location>
</feature>
<keyword evidence="2" id="KW-0812">Transmembrane</keyword>
<keyword evidence="3" id="KW-0732">Signal</keyword>
<dbReference type="VEuPathDB" id="VectorBase:AAEL025884"/>
<reference evidence="4" key="2">
    <citation type="journal article" date="2007" name="Science">
        <title>Genome sequence of Aedes aegypti, a major arbovirus vector.</title>
        <authorList>
            <person name="Nene V."/>
            <person name="Wortman J.R."/>
            <person name="Lawson D."/>
            <person name="Haas B."/>
            <person name="Kodira C."/>
            <person name="Tu Z.J."/>
            <person name="Loftus B."/>
            <person name="Xi Z."/>
            <person name="Megy K."/>
            <person name="Grabherr M."/>
            <person name="Ren Q."/>
            <person name="Zdobnov E.M."/>
            <person name="Lobo N.F."/>
            <person name="Campbell K.S."/>
            <person name="Brown S.E."/>
            <person name="Bonaldo M.F."/>
            <person name="Zhu J."/>
            <person name="Sinkins S.P."/>
            <person name="Hogenkamp D.G."/>
            <person name="Amedeo P."/>
            <person name="Arensburger P."/>
            <person name="Atkinson P.W."/>
            <person name="Bidwell S."/>
            <person name="Biedler J."/>
            <person name="Birney E."/>
            <person name="Bruggner R.V."/>
            <person name="Costas J."/>
            <person name="Coy M.R."/>
            <person name="Crabtree J."/>
            <person name="Crawford M."/>
            <person name="Debruyn B."/>
            <person name="Decaprio D."/>
            <person name="Eiglmeier K."/>
            <person name="Eisenstadt E."/>
            <person name="El-Dorry H."/>
            <person name="Gelbart W.M."/>
            <person name="Gomes S.L."/>
            <person name="Hammond M."/>
            <person name="Hannick L.I."/>
            <person name="Hogan J.R."/>
            <person name="Holmes M.H."/>
            <person name="Jaffe D."/>
            <person name="Johnston J.S."/>
            <person name="Kennedy R.C."/>
            <person name="Koo H."/>
            <person name="Kravitz S."/>
            <person name="Kriventseva E.V."/>
            <person name="Kulp D."/>
            <person name="Labutti K."/>
            <person name="Lee E."/>
            <person name="Li S."/>
            <person name="Lovin D.D."/>
            <person name="Mao C."/>
            <person name="Mauceli E."/>
            <person name="Menck C.F."/>
            <person name="Miller J.R."/>
            <person name="Montgomery P."/>
            <person name="Mori A."/>
            <person name="Nascimento A.L."/>
            <person name="Naveira H.F."/>
            <person name="Nusbaum C."/>
            <person name="O'leary S."/>
            <person name="Orvis J."/>
            <person name="Pertea M."/>
            <person name="Quesneville H."/>
            <person name="Reidenbach K.R."/>
            <person name="Rogers Y.H."/>
            <person name="Roth C.W."/>
            <person name="Schneider J.R."/>
            <person name="Schatz M."/>
            <person name="Shumway M."/>
            <person name="Stanke M."/>
            <person name="Stinson E.O."/>
            <person name="Tubio J.M."/>
            <person name="Vanzee J.P."/>
            <person name="Verjovski-Almeida S."/>
            <person name="Werner D."/>
            <person name="White O."/>
            <person name="Wyder S."/>
            <person name="Zeng Q."/>
            <person name="Zhao Q."/>
            <person name="Zhao Y."/>
            <person name="Hill C.A."/>
            <person name="Raikhel A.S."/>
            <person name="Soares M.B."/>
            <person name="Knudson D.L."/>
            <person name="Lee N.H."/>
            <person name="Galagan J."/>
            <person name="Salzberg S.L."/>
            <person name="Paulsen I.T."/>
            <person name="Dimopoulos G."/>
            <person name="Collins F.H."/>
            <person name="Birren B."/>
            <person name="Fraser-Liggett C.M."/>
            <person name="Severson D.W."/>
        </authorList>
    </citation>
    <scope>NUCLEOTIDE SEQUENCE [LARGE SCALE GENOMIC DNA]</scope>
    <source>
        <strain evidence="4">Liverpool</strain>
    </source>
</reference>
<keyword evidence="2" id="KW-1133">Transmembrane helix</keyword>
<dbReference type="Proteomes" id="UP000682892">
    <property type="component" value="Unassembled WGS sequence"/>
</dbReference>
<accession>J9HGT8</accession>
<keyword evidence="2" id="KW-0472">Membrane</keyword>
<organism evidence="4 5">
    <name type="scientific">Aedes aegypti</name>
    <name type="common">Yellowfever mosquito</name>
    <name type="synonym">Culex aegypti</name>
    <dbReference type="NCBI Taxonomy" id="7159"/>
    <lineage>
        <taxon>Eukaryota</taxon>
        <taxon>Metazoa</taxon>
        <taxon>Ecdysozoa</taxon>
        <taxon>Arthropoda</taxon>
        <taxon>Hexapoda</taxon>
        <taxon>Insecta</taxon>
        <taxon>Pterygota</taxon>
        <taxon>Neoptera</taxon>
        <taxon>Endopterygota</taxon>
        <taxon>Diptera</taxon>
        <taxon>Nematocera</taxon>
        <taxon>Culicoidea</taxon>
        <taxon>Culicidae</taxon>
        <taxon>Culicinae</taxon>
        <taxon>Aedini</taxon>
        <taxon>Aedes</taxon>
        <taxon>Stegomyia</taxon>
    </lineage>
</organism>
<dbReference type="HOGENOM" id="CLU_1564182_0_0_1"/>
<evidence type="ECO:0000256" key="1">
    <source>
        <dbReference type="SAM" id="MobiDB-lite"/>
    </source>
</evidence>
<feature type="transmembrane region" description="Helical" evidence="2">
    <location>
        <begin position="124"/>
        <end position="146"/>
    </location>
</feature>
<reference evidence="4" key="3">
    <citation type="submission" date="2012-09" db="EMBL/GenBank/DDBJ databases">
        <authorList>
            <consortium name="VectorBase"/>
        </authorList>
    </citation>
    <scope>NUCLEOTIDE SEQUENCE</scope>
    <source>
        <strain evidence="4">Liverpool</strain>
    </source>
</reference>
<dbReference type="AlphaFoldDB" id="J9HGT8"/>
<evidence type="ECO:0000256" key="2">
    <source>
        <dbReference type="SAM" id="Phobius"/>
    </source>
</evidence>
<sequence>MKLLPGRILMLFLINRVWTPIDFVVWWAQLHDHEDPDRLELCSDCVDKLSEFDRFRDVCLRVHYGLQVKTEPEHDLLKDEYQGKEQASSSDDEVAGGEEPLELPRSPSLVCCTIVFGRRVRSTFIIGPVIVVVVFAIVVLCSLNWFGNGRCSFLQVICYRREIILREQTVR</sequence>
<evidence type="ECO:0000313" key="5">
    <source>
        <dbReference type="Proteomes" id="UP000682892"/>
    </source>
</evidence>
<dbReference type="PaxDb" id="7159-AAEL017062-PA"/>
<reference evidence="4" key="1">
    <citation type="submission" date="2005-10" db="EMBL/GenBank/DDBJ databases">
        <authorList>
            <person name="Loftus B.J."/>
            <person name="Nene V.M."/>
            <person name="Hannick L.I."/>
            <person name="Bidwell S."/>
            <person name="Haas B."/>
            <person name="Amedeo P."/>
            <person name="Orvis J."/>
            <person name="Wortman J.R."/>
            <person name="White O.R."/>
            <person name="Salzberg S."/>
            <person name="Shumway M."/>
            <person name="Koo H."/>
            <person name="Zhao Y."/>
            <person name="Holmes M."/>
            <person name="Miller J."/>
            <person name="Schatz M."/>
            <person name="Pop M."/>
            <person name="Pai G."/>
            <person name="Utterback T."/>
            <person name="Rogers Y.-H."/>
            <person name="Kravitz S."/>
            <person name="Fraser C.M."/>
        </authorList>
    </citation>
    <scope>NUCLEOTIDE SEQUENCE</scope>
    <source>
        <strain evidence="4">Liverpool</strain>
    </source>
</reference>
<feature type="chain" id="PRO_5014305600" evidence="3">
    <location>
        <begin position="20"/>
        <end position="171"/>
    </location>
</feature>
<gene>
    <name evidence="4" type="ORF">AaeL_AAEL017062</name>
</gene>
<feature type="compositionally biased region" description="Acidic residues" evidence="1">
    <location>
        <begin position="90"/>
        <end position="101"/>
    </location>
</feature>
<proteinExistence type="predicted"/>